<accession>W9ZJP5</accession>
<feature type="transmembrane region" description="Helical" evidence="2">
    <location>
        <begin position="224"/>
        <end position="244"/>
    </location>
</feature>
<keyword evidence="3" id="KW-0732">Signal</keyword>
<protein>
    <recommendedName>
        <fullName evidence="6">Mid2 domain-containing protein</fullName>
    </recommendedName>
</protein>
<evidence type="ECO:0000313" key="4">
    <source>
        <dbReference type="EMBL" id="EXJ94754.1"/>
    </source>
</evidence>
<name>W9ZJP5_9EURO</name>
<feature type="chain" id="PRO_5004935243" description="Mid2 domain-containing protein" evidence="3">
    <location>
        <begin position="24"/>
        <end position="365"/>
    </location>
</feature>
<dbReference type="AlphaFoldDB" id="W9ZJP5"/>
<dbReference type="STRING" id="1182541.W9ZJP5"/>
<evidence type="ECO:0000256" key="1">
    <source>
        <dbReference type="SAM" id="MobiDB-lite"/>
    </source>
</evidence>
<gene>
    <name evidence="4" type="ORF">A1O1_03152</name>
</gene>
<dbReference type="OrthoDB" id="4160919at2759"/>
<feature type="region of interest" description="Disordered" evidence="1">
    <location>
        <begin position="164"/>
        <end position="219"/>
    </location>
</feature>
<comment type="caution">
    <text evidence="4">The sequence shown here is derived from an EMBL/GenBank/DDBJ whole genome shotgun (WGS) entry which is preliminary data.</text>
</comment>
<organism evidence="4 5">
    <name type="scientific">Capronia coronata CBS 617.96</name>
    <dbReference type="NCBI Taxonomy" id="1182541"/>
    <lineage>
        <taxon>Eukaryota</taxon>
        <taxon>Fungi</taxon>
        <taxon>Dikarya</taxon>
        <taxon>Ascomycota</taxon>
        <taxon>Pezizomycotina</taxon>
        <taxon>Eurotiomycetes</taxon>
        <taxon>Chaetothyriomycetidae</taxon>
        <taxon>Chaetothyriales</taxon>
        <taxon>Herpotrichiellaceae</taxon>
        <taxon>Capronia</taxon>
    </lineage>
</organism>
<feature type="region of interest" description="Disordered" evidence="1">
    <location>
        <begin position="305"/>
        <end position="365"/>
    </location>
</feature>
<keyword evidence="2" id="KW-1133">Transmembrane helix</keyword>
<keyword evidence="2" id="KW-0472">Membrane</keyword>
<sequence length="365" mass="37021">MGTLNPCRAVGALLFVLVRVAHALPSVPIATDPILSTATVSTVVPSLVTIYSVVTATDAGGAVQTLTTTVNGQETIVATSDSVGGGLVTNTIISTVSLPTDVVVVSTVDYSTILGPDPVTTTTDPATAAPTIAEATPVAAPATTIQTPVEPSSTSVAAIVASTTSAATSDPQSASSTPSTTSSESTSSSQSRTLSTASTTSPGSSISSSSSTSTSQGLSTGAKAGIGVGVAIAVIILVFVAFLLGRRYSQRRNSSANKTYDSSRPPDAEEKNVFQAGLPYEHTGSRRHYGGAPGKGHYVSDLTIEAESESSGRSHKGVGLHSATGQPDATGISALPQVEENDQMYIGVPSHMSGSKRWSMKEYEK</sequence>
<evidence type="ECO:0008006" key="6">
    <source>
        <dbReference type="Google" id="ProtNLM"/>
    </source>
</evidence>
<keyword evidence="5" id="KW-1185">Reference proteome</keyword>
<dbReference type="GeneID" id="19158047"/>
<evidence type="ECO:0000256" key="2">
    <source>
        <dbReference type="SAM" id="Phobius"/>
    </source>
</evidence>
<dbReference type="eggNOG" id="ENOG502SA67">
    <property type="taxonomic scope" value="Eukaryota"/>
</dbReference>
<dbReference type="EMBL" id="AMWN01000002">
    <property type="protein sequence ID" value="EXJ94754.1"/>
    <property type="molecule type" value="Genomic_DNA"/>
</dbReference>
<reference evidence="4 5" key="1">
    <citation type="submission" date="2013-03" db="EMBL/GenBank/DDBJ databases">
        <title>The Genome Sequence of Capronia coronata CBS 617.96.</title>
        <authorList>
            <consortium name="The Broad Institute Genomics Platform"/>
            <person name="Cuomo C."/>
            <person name="de Hoog S."/>
            <person name="Gorbushina A."/>
            <person name="Walker B."/>
            <person name="Young S.K."/>
            <person name="Zeng Q."/>
            <person name="Gargeya S."/>
            <person name="Fitzgerald M."/>
            <person name="Haas B."/>
            <person name="Abouelleil A."/>
            <person name="Allen A.W."/>
            <person name="Alvarado L."/>
            <person name="Arachchi H.M."/>
            <person name="Berlin A.M."/>
            <person name="Chapman S.B."/>
            <person name="Gainer-Dewar J."/>
            <person name="Goldberg J."/>
            <person name="Griggs A."/>
            <person name="Gujja S."/>
            <person name="Hansen M."/>
            <person name="Howarth C."/>
            <person name="Imamovic A."/>
            <person name="Ireland A."/>
            <person name="Larimer J."/>
            <person name="McCowan C."/>
            <person name="Murphy C."/>
            <person name="Pearson M."/>
            <person name="Poon T.W."/>
            <person name="Priest M."/>
            <person name="Roberts A."/>
            <person name="Saif S."/>
            <person name="Shea T."/>
            <person name="Sisk P."/>
            <person name="Sykes S."/>
            <person name="Wortman J."/>
            <person name="Nusbaum C."/>
            <person name="Birren B."/>
        </authorList>
    </citation>
    <scope>NUCLEOTIDE SEQUENCE [LARGE SCALE GENOMIC DNA]</scope>
    <source>
        <strain evidence="4 5">CBS 617.96</strain>
    </source>
</reference>
<evidence type="ECO:0000256" key="3">
    <source>
        <dbReference type="SAM" id="SignalP"/>
    </source>
</evidence>
<dbReference type="RefSeq" id="XP_007722248.1">
    <property type="nucleotide sequence ID" value="XM_007724058.1"/>
</dbReference>
<feature type="signal peptide" evidence="3">
    <location>
        <begin position="1"/>
        <end position="23"/>
    </location>
</feature>
<proteinExistence type="predicted"/>
<dbReference type="Proteomes" id="UP000019484">
    <property type="component" value="Unassembled WGS sequence"/>
</dbReference>
<keyword evidence="2" id="KW-0812">Transmembrane</keyword>
<dbReference type="HOGENOM" id="CLU_767334_0_0_1"/>
<evidence type="ECO:0000313" key="5">
    <source>
        <dbReference type="Proteomes" id="UP000019484"/>
    </source>
</evidence>